<name>A0A420Y6Z5_9PEZI</name>
<dbReference type="Gene3D" id="2.60.120.260">
    <property type="entry name" value="Galactose-binding domain-like"/>
    <property type="match status" value="2"/>
</dbReference>
<evidence type="ECO:0000256" key="1">
    <source>
        <dbReference type="ARBA" id="ARBA00001412"/>
    </source>
</evidence>
<keyword evidence="13" id="KW-1185">Reference proteome</keyword>
<feature type="domain" description="Beta-galactosidase" evidence="11">
    <location>
        <begin position="432"/>
        <end position="608"/>
    </location>
</feature>
<organism evidence="12 13">
    <name type="scientific">Coniochaeta pulveracea</name>
    <dbReference type="NCBI Taxonomy" id="177199"/>
    <lineage>
        <taxon>Eukaryota</taxon>
        <taxon>Fungi</taxon>
        <taxon>Dikarya</taxon>
        <taxon>Ascomycota</taxon>
        <taxon>Pezizomycotina</taxon>
        <taxon>Sordariomycetes</taxon>
        <taxon>Sordariomycetidae</taxon>
        <taxon>Coniochaetales</taxon>
        <taxon>Coniochaetaceae</taxon>
        <taxon>Coniochaeta</taxon>
    </lineage>
</organism>
<keyword evidence="7 8" id="KW-0326">Glycosidase</keyword>
<dbReference type="PROSITE" id="PS01182">
    <property type="entry name" value="GLYCOSYL_HYDROL_F35"/>
    <property type="match status" value="1"/>
</dbReference>
<evidence type="ECO:0000259" key="11">
    <source>
        <dbReference type="SMART" id="SM01029"/>
    </source>
</evidence>
<accession>A0A420Y6Z5</accession>
<dbReference type="FunFam" id="3.20.20.80:FF:000040">
    <property type="entry name" value="Beta-galactosidase A"/>
    <property type="match status" value="1"/>
</dbReference>
<keyword evidence="4" id="KW-0732">Signal</keyword>
<dbReference type="PRINTS" id="PR00742">
    <property type="entry name" value="GLHYDRLASE35"/>
</dbReference>
<dbReference type="InterPro" id="IPR001944">
    <property type="entry name" value="Glycoside_Hdrlase_35"/>
</dbReference>
<evidence type="ECO:0000313" key="13">
    <source>
        <dbReference type="Proteomes" id="UP000275385"/>
    </source>
</evidence>
<dbReference type="InterPro" id="IPR037110">
    <property type="entry name" value="Betagal_dom2_sf"/>
</dbReference>
<keyword evidence="10" id="KW-1133">Transmembrane helix</keyword>
<protein>
    <recommendedName>
        <fullName evidence="3 8">Beta-galactosidase</fullName>
        <ecNumber evidence="3 8">3.2.1.23</ecNumber>
    </recommendedName>
</protein>
<evidence type="ECO:0000256" key="8">
    <source>
        <dbReference type="RuleBase" id="RU000675"/>
    </source>
</evidence>
<dbReference type="EMBL" id="QVQW01000040">
    <property type="protein sequence ID" value="RKU43641.1"/>
    <property type="molecule type" value="Genomic_DNA"/>
</dbReference>
<dbReference type="GO" id="GO:0005975">
    <property type="term" value="P:carbohydrate metabolic process"/>
    <property type="evidence" value="ECO:0007669"/>
    <property type="project" value="InterPro"/>
</dbReference>
<comment type="caution">
    <text evidence="12">The sequence shown here is derived from an EMBL/GenBank/DDBJ whole genome shotgun (WGS) entry which is preliminary data.</text>
</comment>
<dbReference type="Pfam" id="PF13364">
    <property type="entry name" value="BetaGal_ABD2"/>
    <property type="match status" value="2"/>
</dbReference>
<dbReference type="Pfam" id="PF13363">
    <property type="entry name" value="BetaGal_dom3"/>
    <property type="match status" value="1"/>
</dbReference>
<evidence type="ECO:0000256" key="3">
    <source>
        <dbReference type="ARBA" id="ARBA00012756"/>
    </source>
</evidence>
<evidence type="ECO:0000256" key="4">
    <source>
        <dbReference type="ARBA" id="ARBA00022729"/>
    </source>
</evidence>
<dbReference type="SUPFAM" id="SSF51445">
    <property type="entry name" value="(Trans)glycosidases"/>
    <property type="match status" value="1"/>
</dbReference>
<feature type="transmembrane region" description="Helical" evidence="10">
    <location>
        <begin position="21"/>
        <end position="46"/>
    </location>
</feature>
<evidence type="ECO:0000256" key="9">
    <source>
        <dbReference type="RuleBase" id="RU003679"/>
    </source>
</evidence>
<reference evidence="12 13" key="1">
    <citation type="submission" date="2018-08" db="EMBL/GenBank/DDBJ databases">
        <title>Draft genome of the lignicolous fungus Coniochaeta pulveracea.</title>
        <authorList>
            <person name="Borstlap C.J."/>
            <person name="De Witt R.N."/>
            <person name="Botha A."/>
            <person name="Volschenk H."/>
        </authorList>
    </citation>
    <scope>NUCLEOTIDE SEQUENCE [LARGE SCALE GENOMIC DNA]</scope>
    <source>
        <strain evidence="12 13">CAB683</strain>
    </source>
</reference>
<dbReference type="OrthoDB" id="1657402at2759"/>
<keyword evidence="10" id="KW-0472">Membrane</keyword>
<dbReference type="InterPro" id="IPR025300">
    <property type="entry name" value="BetaGal_jelly_roll_dom"/>
</dbReference>
<keyword evidence="5 8" id="KW-0378">Hydrolase</keyword>
<dbReference type="SUPFAM" id="SSF49785">
    <property type="entry name" value="Galactose-binding domain-like"/>
    <property type="match status" value="2"/>
</dbReference>
<dbReference type="SUPFAM" id="SSF117100">
    <property type="entry name" value="Beta-galactosidase LacA, domain 3"/>
    <property type="match status" value="1"/>
</dbReference>
<dbReference type="InterPro" id="IPR008979">
    <property type="entry name" value="Galactose-bd-like_sf"/>
</dbReference>
<keyword evidence="10" id="KW-0812">Transmembrane</keyword>
<dbReference type="Pfam" id="PF10435">
    <property type="entry name" value="BetaGal_dom2"/>
    <property type="match status" value="1"/>
</dbReference>
<keyword evidence="6" id="KW-0325">Glycoprotein</keyword>
<evidence type="ECO:0000256" key="7">
    <source>
        <dbReference type="ARBA" id="ARBA00023295"/>
    </source>
</evidence>
<dbReference type="Gene3D" id="3.20.20.80">
    <property type="entry name" value="Glycosidases"/>
    <property type="match status" value="1"/>
</dbReference>
<dbReference type="Proteomes" id="UP000275385">
    <property type="component" value="Unassembled WGS sequence"/>
</dbReference>
<dbReference type="SMART" id="SM01029">
    <property type="entry name" value="BetaGal_dom2"/>
    <property type="match status" value="1"/>
</dbReference>
<dbReference type="AlphaFoldDB" id="A0A420Y6Z5"/>
<dbReference type="InterPro" id="IPR025972">
    <property type="entry name" value="BetaGal_dom3"/>
</dbReference>
<dbReference type="STRING" id="177199.A0A420Y6Z5"/>
<dbReference type="InterPro" id="IPR036833">
    <property type="entry name" value="BetaGal_dom3_sf"/>
</dbReference>
<evidence type="ECO:0000256" key="10">
    <source>
        <dbReference type="SAM" id="Phobius"/>
    </source>
</evidence>
<dbReference type="SUPFAM" id="SSF51011">
    <property type="entry name" value="Glycosyl hydrolase domain"/>
    <property type="match status" value="1"/>
</dbReference>
<comment type="catalytic activity">
    <reaction evidence="1 8">
        <text>Hydrolysis of terminal non-reducing beta-D-galactose residues in beta-D-galactosides.</text>
        <dbReference type="EC" id="3.2.1.23"/>
    </reaction>
</comment>
<dbReference type="Pfam" id="PF01301">
    <property type="entry name" value="Glyco_hydro_35"/>
    <property type="match status" value="1"/>
</dbReference>
<dbReference type="EC" id="3.2.1.23" evidence="3 8"/>
<dbReference type="FunFam" id="2.60.120.260:FF:000065">
    <property type="entry name" value="Beta-galactosidase A"/>
    <property type="match status" value="1"/>
</dbReference>
<dbReference type="InterPro" id="IPR018954">
    <property type="entry name" value="Betagal_dom2"/>
</dbReference>
<dbReference type="InterPro" id="IPR031330">
    <property type="entry name" value="Gly_Hdrlase_35_cat"/>
</dbReference>
<evidence type="ECO:0000256" key="2">
    <source>
        <dbReference type="ARBA" id="ARBA00009809"/>
    </source>
</evidence>
<sequence>MSGAKDDGFVGPPRSRRSNGVSFLTLSVRSLLLMVSVLFVCVYRVVVYGGWYGLFGGCSALRGRPHTLLSSGPEPRALLQDIVTWDNHSLLIHGERTYIFSGEIHPFRLPVPSLWSDVLEKIKALGLNTISVYIDWALLEGKPGEFRSEGVFDYAAFFEVAKQVGLYVIARPGPYINAEVSGGGFPGWLQRVKGHLRTTDEDYLHATNNYASHINSIIAKYQITNGGPVILYQPENEYSGAIGVEPFPQPEYMQYVEGQARQAGIVVPFISNDAYAGGHNAPGTGVGEVDIYGHDGYPLGFDCANPSTWPAGALPTSWYKTHMNQSASTPYSIPEFQGGSFDPWGGWGFEQCLQLVNHEQVRVFYKNNYAAGVTIFNLYMIFGGTNWGNLGHAGGYTSYDYAAAIKEDRTVAREKYSELKLEAQFMKASPGFLVATPGLSNETGLYSPDTSVTVTPVTGPNGSFFVVRHTDYQSTASTSYTLMLSTSSGQLTVPQLGGKLTLGRRDSKIHVSDYPLGKYSLLYSTAEIFTWQKYENKTVLVVYGGADELHELAIKTAAAPPKVEGEGVTTKAMNGSVIAQWKTTPKRRILQVGDLYVHILDRNSAYNYWVPELAGSSPLIVNGGYLVRSASVSSNTLDIRGDFNSSTSLEIIGVPNGVSKLTLNGASAVYTSDIQGSWLTAIAYNKPKACLPNLSKLEWKSVDSLPEVKSTYDDSAWPNADHTTTNNTFVEPFQTDVSLYGSDYGFHAGVLLFRGHFTATGEEKSLALTTQGGSAFASSVYLNSTFIGSWTGIDAATNKSDTYTLPSLTKGKNYVFTILVDNMGLDENWVVGVDQMKLPRGILHYNLTSTSGTSTPIKWKITGNLGGESYVDKSRGPLNEGGLFHERQGLHLPSAPASALASSNSSSPYAGLASPGVAFYTATLPLHLPSEKFDIPLSFVFSNSTTASSPSDSGAYRAWLYVNGWQFGRYVSNVGPQKEFPVPEGILNHDGDNWIGVAVWALEEGGAKVPGLDLRAGVPVLTAREKVSVVKGSDWEKREGAY</sequence>
<evidence type="ECO:0000256" key="6">
    <source>
        <dbReference type="ARBA" id="ARBA00023180"/>
    </source>
</evidence>
<dbReference type="PANTHER" id="PTHR23421">
    <property type="entry name" value="BETA-GALACTOSIDASE RELATED"/>
    <property type="match status" value="1"/>
</dbReference>
<proteinExistence type="inferred from homology"/>
<dbReference type="FunFam" id="2.102.20.10:FF:000001">
    <property type="entry name" value="Beta-galactosidase A"/>
    <property type="match status" value="1"/>
</dbReference>
<gene>
    <name evidence="12" type="ORF">DL546_004893</name>
</gene>
<evidence type="ECO:0000313" key="12">
    <source>
        <dbReference type="EMBL" id="RKU43641.1"/>
    </source>
</evidence>
<dbReference type="InterPro" id="IPR019801">
    <property type="entry name" value="Glyco_hydro_35_CS"/>
</dbReference>
<dbReference type="InterPro" id="IPR017853">
    <property type="entry name" value="GH"/>
</dbReference>
<dbReference type="Gene3D" id="2.102.20.10">
    <property type="entry name" value="Beta-galactosidase, domain 2"/>
    <property type="match status" value="1"/>
</dbReference>
<evidence type="ECO:0000256" key="5">
    <source>
        <dbReference type="ARBA" id="ARBA00022801"/>
    </source>
</evidence>
<dbReference type="GO" id="GO:0004565">
    <property type="term" value="F:beta-galactosidase activity"/>
    <property type="evidence" value="ECO:0007669"/>
    <property type="project" value="UniProtKB-EC"/>
</dbReference>
<comment type="similarity">
    <text evidence="2 9">Belongs to the glycosyl hydrolase 35 family.</text>
</comment>